<evidence type="ECO:0000313" key="9">
    <source>
        <dbReference type="Ensembl" id="ENSDCDP00010019646.1"/>
    </source>
</evidence>
<dbReference type="PROSITE" id="PS51054">
    <property type="entry name" value="ORANGE"/>
    <property type="match status" value="1"/>
</dbReference>
<evidence type="ECO:0000259" key="7">
    <source>
        <dbReference type="PROSITE" id="PS50888"/>
    </source>
</evidence>
<name>A0AAY4BHZ2_9TELE</name>
<reference evidence="9" key="3">
    <citation type="submission" date="2025-09" db="UniProtKB">
        <authorList>
            <consortium name="Ensembl"/>
        </authorList>
    </citation>
    <scope>IDENTIFICATION</scope>
</reference>
<dbReference type="Pfam" id="PF00010">
    <property type="entry name" value="HLH"/>
    <property type="match status" value="1"/>
</dbReference>
<feature type="domain" description="BHLH" evidence="7">
    <location>
        <begin position="12"/>
        <end position="69"/>
    </location>
</feature>
<evidence type="ECO:0000313" key="10">
    <source>
        <dbReference type="Proteomes" id="UP000694580"/>
    </source>
</evidence>
<dbReference type="InterPro" id="IPR050370">
    <property type="entry name" value="HES_HEY"/>
</dbReference>
<evidence type="ECO:0000256" key="3">
    <source>
        <dbReference type="ARBA" id="ARBA00023015"/>
    </source>
</evidence>
<keyword evidence="5" id="KW-0539">Nucleus</keyword>
<evidence type="ECO:0000256" key="6">
    <source>
        <dbReference type="SAM" id="MobiDB-lite"/>
    </source>
</evidence>
<evidence type="ECO:0000256" key="1">
    <source>
        <dbReference type="ARBA" id="ARBA00004123"/>
    </source>
</evidence>
<keyword evidence="4" id="KW-0804">Transcription</keyword>
<dbReference type="GO" id="GO:0005634">
    <property type="term" value="C:nucleus"/>
    <property type="evidence" value="ECO:0007669"/>
    <property type="project" value="UniProtKB-SubCell"/>
</dbReference>
<dbReference type="PROSITE" id="PS50888">
    <property type="entry name" value="BHLH"/>
    <property type="match status" value="1"/>
</dbReference>
<dbReference type="PANTHER" id="PTHR10985">
    <property type="entry name" value="BASIC HELIX-LOOP-HELIX TRANSCRIPTION FACTOR, HES-RELATED"/>
    <property type="match status" value="1"/>
</dbReference>
<dbReference type="Proteomes" id="UP000694580">
    <property type="component" value="Chromosome 6"/>
</dbReference>
<dbReference type="SUPFAM" id="SSF47459">
    <property type="entry name" value="HLH, helix-loop-helix DNA-binding domain"/>
    <property type="match status" value="1"/>
</dbReference>
<dbReference type="InterPro" id="IPR036638">
    <property type="entry name" value="HLH_DNA-bd_sf"/>
</dbReference>
<dbReference type="InterPro" id="IPR011598">
    <property type="entry name" value="bHLH_dom"/>
</dbReference>
<protein>
    <submittedName>
        <fullName evidence="9">Uncharacterized protein</fullName>
    </submittedName>
</protein>
<evidence type="ECO:0000256" key="2">
    <source>
        <dbReference type="ARBA" id="ARBA00022491"/>
    </source>
</evidence>
<reference evidence="9" key="2">
    <citation type="submission" date="2025-08" db="UniProtKB">
        <authorList>
            <consortium name="Ensembl"/>
        </authorList>
    </citation>
    <scope>IDENTIFICATION</scope>
</reference>
<feature type="domain" description="Orange" evidence="8">
    <location>
        <begin position="76"/>
        <end position="112"/>
    </location>
</feature>
<evidence type="ECO:0000259" key="8">
    <source>
        <dbReference type="PROSITE" id="PS51054"/>
    </source>
</evidence>
<keyword evidence="10" id="KW-1185">Reference proteome</keyword>
<dbReference type="Ensembl" id="ENSDCDT00010020764.1">
    <property type="protein sequence ID" value="ENSDCDP00010019646.1"/>
    <property type="gene ID" value="ENSDCDG00010008850.1"/>
</dbReference>
<reference evidence="9 10" key="1">
    <citation type="submission" date="2020-06" db="EMBL/GenBank/DDBJ databases">
        <authorList>
            <consortium name="Wellcome Sanger Institute Data Sharing"/>
        </authorList>
    </citation>
    <scope>NUCLEOTIDE SEQUENCE [LARGE SCALE GENOMIC DNA]</scope>
</reference>
<gene>
    <name evidence="9" type="primary">LOC114792135</name>
</gene>
<organism evidence="9 10">
    <name type="scientific">Denticeps clupeoides</name>
    <name type="common">denticle herring</name>
    <dbReference type="NCBI Taxonomy" id="299321"/>
    <lineage>
        <taxon>Eukaryota</taxon>
        <taxon>Metazoa</taxon>
        <taxon>Chordata</taxon>
        <taxon>Craniata</taxon>
        <taxon>Vertebrata</taxon>
        <taxon>Euteleostomi</taxon>
        <taxon>Actinopterygii</taxon>
        <taxon>Neopterygii</taxon>
        <taxon>Teleostei</taxon>
        <taxon>Clupei</taxon>
        <taxon>Clupeiformes</taxon>
        <taxon>Denticipitoidei</taxon>
        <taxon>Denticipitidae</taxon>
        <taxon>Denticeps</taxon>
    </lineage>
</organism>
<dbReference type="GO" id="GO:0006355">
    <property type="term" value="P:regulation of DNA-templated transcription"/>
    <property type="evidence" value="ECO:0007669"/>
    <property type="project" value="InterPro"/>
</dbReference>
<keyword evidence="3" id="KW-0805">Transcription regulation</keyword>
<proteinExistence type="predicted"/>
<dbReference type="SMART" id="SM00353">
    <property type="entry name" value="HLH"/>
    <property type="match status" value="1"/>
</dbReference>
<evidence type="ECO:0000256" key="5">
    <source>
        <dbReference type="ARBA" id="ARBA00023242"/>
    </source>
</evidence>
<comment type="subcellular location">
    <subcellularLocation>
        <location evidence="1">Nucleus</location>
    </subcellularLocation>
</comment>
<keyword evidence="2" id="KW-0678">Repressor</keyword>
<evidence type="ECO:0000256" key="4">
    <source>
        <dbReference type="ARBA" id="ARBA00023163"/>
    </source>
</evidence>
<dbReference type="InterPro" id="IPR003650">
    <property type="entry name" value="Orange_dom"/>
</dbReference>
<dbReference type="AlphaFoldDB" id="A0AAY4BHZ2"/>
<dbReference type="GO" id="GO:0046983">
    <property type="term" value="F:protein dimerization activity"/>
    <property type="evidence" value="ECO:0007669"/>
    <property type="project" value="InterPro"/>
</dbReference>
<accession>A0AAY4BHZ2</accession>
<dbReference type="GO" id="GO:0003677">
    <property type="term" value="F:DNA binding"/>
    <property type="evidence" value="ECO:0007669"/>
    <property type="project" value="InterPro"/>
</dbReference>
<dbReference type="GeneTree" id="ENSGT00700000104815"/>
<dbReference type="Gene3D" id="4.10.280.10">
    <property type="entry name" value="Helix-loop-helix DNA-binding domain"/>
    <property type="match status" value="1"/>
</dbReference>
<sequence>DPNCIQTDKIRNMTLLKPEVERRRRERMNRSLESLRMLLLRETHNQVLNNQRIEKAEILEHTVLFLQSTGSQKLHFRQGFSTCLERATYFLRVEKETPGLDESLTNTLCRHLHGSPPPPVPAPATGLQPASPLPRRPTGPNVSRKLNRPPAAHLPPSTASQAVWRPWP</sequence>
<feature type="region of interest" description="Disordered" evidence="6">
    <location>
        <begin position="111"/>
        <end position="168"/>
    </location>
</feature>